<dbReference type="RefSeq" id="WP_013038675.1">
    <property type="nucleotide sequence ID" value="NZ_KQ130441.1"/>
</dbReference>
<dbReference type="Proteomes" id="UP000052232">
    <property type="component" value="Unassembled WGS sequence"/>
</dbReference>
<reference evidence="1 2" key="1">
    <citation type="journal article" date="2015" name="G3 (Bethesda)">
        <title>Insights into Ongoing Evolution of the Hexachlorocyclohexane Catabolic Pathway from Comparative Genomics of Ten Sphingomonadaceae Strains.</title>
        <authorList>
            <person name="Pearce S.L."/>
            <person name="Oakeshott J.G."/>
            <person name="Pandey G."/>
        </authorList>
    </citation>
    <scope>NUCLEOTIDE SEQUENCE [LARGE SCALE GENOMIC DNA]</scope>
    <source>
        <strain evidence="1 2">LL01</strain>
    </source>
</reference>
<dbReference type="GeneID" id="29275802"/>
<dbReference type="STRING" id="1420583.V473_11485"/>
<organism evidence="1 2">
    <name type="scientific">Sphingobium cupriresistens LL01</name>
    <dbReference type="NCBI Taxonomy" id="1420583"/>
    <lineage>
        <taxon>Bacteria</taxon>
        <taxon>Pseudomonadati</taxon>
        <taxon>Pseudomonadota</taxon>
        <taxon>Alphaproteobacteria</taxon>
        <taxon>Sphingomonadales</taxon>
        <taxon>Sphingomonadaceae</taxon>
        <taxon>Sphingobium</taxon>
    </lineage>
</organism>
<proteinExistence type="predicted"/>
<dbReference type="EMBL" id="JACT01000010">
    <property type="protein sequence ID" value="KMS51243.1"/>
    <property type="molecule type" value="Genomic_DNA"/>
</dbReference>
<name>A0A0J7XJE3_9SPHN</name>
<keyword evidence="2" id="KW-1185">Reference proteome</keyword>
<protein>
    <submittedName>
        <fullName evidence="1">Conjugal transfer protein TraD</fullName>
    </submittedName>
</protein>
<accession>A0A0J7XJE3</accession>
<sequence>MQRRERTRHLIELGGLVQKAGLVELTDDDRATLYGAMLDLAARAQGDGNALALWKRRGKRAFDAEAEGQDNAEGNAHD</sequence>
<dbReference type="PATRIC" id="fig|1420583.3.peg.4592"/>
<comment type="caution">
    <text evidence="1">The sequence shown here is derived from an EMBL/GenBank/DDBJ whole genome shotgun (WGS) entry which is preliminary data.</text>
</comment>
<dbReference type="InterPro" id="IPR009444">
    <property type="entry name" value="Conjugal_tfr_TraD_a-type"/>
</dbReference>
<dbReference type="AlphaFoldDB" id="A0A0J7XJE3"/>
<dbReference type="Pfam" id="PF06412">
    <property type="entry name" value="TraD"/>
    <property type="match status" value="1"/>
</dbReference>
<evidence type="ECO:0000313" key="1">
    <source>
        <dbReference type="EMBL" id="KMS51243.1"/>
    </source>
</evidence>
<evidence type="ECO:0000313" key="2">
    <source>
        <dbReference type="Proteomes" id="UP000052232"/>
    </source>
</evidence>
<gene>
    <name evidence="1" type="ORF">V473_11485</name>
</gene>